<evidence type="ECO:0000256" key="1">
    <source>
        <dbReference type="SAM" id="Phobius"/>
    </source>
</evidence>
<keyword evidence="1" id="KW-1133">Transmembrane helix</keyword>
<feature type="transmembrane region" description="Helical" evidence="1">
    <location>
        <begin position="12"/>
        <end position="32"/>
    </location>
</feature>
<evidence type="ECO:0000313" key="3">
    <source>
        <dbReference type="Proteomes" id="UP001054857"/>
    </source>
</evidence>
<evidence type="ECO:0000313" key="2">
    <source>
        <dbReference type="EMBL" id="GFR43351.1"/>
    </source>
</evidence>
<protein>
    <submittedName>
        <fullName evidence="2">Uncharacterized protein</fullName>
    </submittedName>
</protein>
<keyword evidence="1" id="KW-0472">Membrane</keyword>
<gene>
    <name evidence="2" type="ORF">Agub_g4422</name>
</gene>
<reference evidence="2 3" key="1">
    <citation type="journal article" date="2021" name="Sci. Rep.">
        <title>Genome sequencing of the multicellular alga Astrephomene provides insights into convergent evolution of germ-soma differentiation.</title>
        <authorList>
            <person name="Yamashita S."/>
            <person name="Yamamoto K."/>
            <person name="Matsuzaki R."/>
            <person name="Suzuki S."/>
            <person name="Yamaguchi H."/>
            <person name="Hirooka S."/>
            <person name="Minakuchi Y."/>
            <person name="Miyagishima S."/>
            <person name="Kawachi M."/>
            <person name="Toyoda A."/>
            <person name="Nozaki H."/>
        </authorList>
    </citation>
    <scope>NUCLEOTIDE SEQUENCE [LARGE SCALE GENOMIC DNA]</scope>
    <source>
        <strain evidence="2 3">NIES-4017</strain>
    </source>
</reference>
<proteinExistence type="predicted"/>
<keyword evidence="1" id="KW-0812">Transmembrane</keyword>
<comment type="caution">
    <text evidence="2">The sequence shown here is derived from an EMBL/GenBank/DDBJ whole genome shotgun (WGS) entry which is preliminary data.</text>
</comment>
<organism evidence="2 3">
    <name type="scientific">Astrephomene gubernaculifera</name>
    <dbReference type="NCBI Taxonomy" id="47775"/>
    <lineage>
        <taxon>Eukaryota</taxon>
        <taxon>Viridiplantae</taxon>
        <taxon>Chlorophyta</taxon>
        <taxon>core chlorophytes</taxon>
        <taxon>Chlorophyceae</taxon>
        <taxon>CS clade</taxon>
        <taxon>Chlamydomonadales</taxon>
        <taxon>Astrephomenaceae</taxon>
        <taxon>Astrephomene</taxon>
    </lineage>
</organism>
<keyword evidence="3" id="KW-1185">Reference proteome</keyword>
<sequence length="100" mass="10948">MVAIHWPGPTWVAGLLLAGYLLGKVITFFCLYKGARWFWAWRQKRAVTASGDAAAGARSGTPEELEAPLLLEGDEEVLPEAFLDQGKVKETQEAETLDSV</sequence>
<dbReference type="AlphaFoldDB" id="A0AAD3DP18"/>
<dbReference type="Proteomes" id="UP001054857">
    <property type="component" value="Unassembled WGS sequence"/>
</dbReference>
<dbReference type="EMBL" id="BMAR01000005">
    <property type="protein sequence ID" value="GFR43351.1"/>
    <property type="molecule type" value="Genomic_DNA"/>
</dbReference>
<name>A0AAD3DP18_9CHLO</name>
<accession>A0AAD3DP18</accession>